<evidence type="ECO:0000256" key="2">
    <source>
        <dbReference type="ARBA" id="ARBA00005860"/>
    </source>
</evidence>
<dbReference type="SMART" id="SM00261">
    <property type="entry name" value="FU"/>
    <property type="match status" value="11"/>
</dbReference>
<feature type="domain" description="TNFR-Cys" evidence="11">
    <location>
        <begin position="623"/>
        <end position="652"/>
    </location>
</feature>
<feature type="domain" description="EGF-like" evidence="10">
    <location>
        <begin position="767"/>
        <end position="797"/>
    </location>
</feature>
<evidence type="ECO:0000256" key="4">
    <source>
        <dbReference type="ARBA" id="ARBA00022723"/>
    </source>
</evidence>
<feature type="domain" description="TNFR-Cys" evidence="11">
    <location>
        <begin position="558"/>
        <end position="587"/>
    </location>
</feature>
<dbReference type="SMART" id="SM00181">
    <property type="entry name" value="EGF"/>
    <property type="match status" value="12"/>
</dbReference>
<keyword evidence="7" id="KW-0482">Metalloprotease</keyword>
<dbReference type="InterPro" id="IPR001577">
    <property type="entry name" value="Peptidase_M8"/>
</dbReference>
<dbReference type="InterPro" id="IPR001368">
    <property type="entry name" value="TNFR/NGFR_Cys_rich_reg"/>
</dbReference>
<dbReference type="GO" id="GO:0006508">
    <property type="term" value="P:proteolysis"/>
    <property type="evidence" value="ECO:0007669"/>
    <property type="project" value="UniProtKB-KW"/>
</dbReference>
<evidence type="ECO:0000256" key="8">
    <source>
        <dbReference type="SAM" id="MobiDB-lite"/>
    </source>
</evidence>
<dbReference type="GO" id="GO:0046872">
    <property type="term" value="F:metal ion binding"/>
    <property type="evidence" value="ECO:0007669"/>
    <property type="project" value="UniProtKB-KW"/>
</dbReference>
<dbReference type="InterPro" id="IPR009030">
    <property type="entry name" value="Growth_fac_rcpt_cys_sf"/>
</dbReference>
<feature type="compositionally biased region" description="Basic and acidic residues" evidence="8">
    <location>
        <begin position="2214"/>
        <end position="2230"/>
    </location>
</feature>
<dbReference type="Gene3D" id="3.90.132.10">
    <property type="entry name" value="Leishmanolysin , domain 2"/>
    <property type="match status" value="1"/>
</dbReference>
<evidence type="ECO:0000256" key="1">
    <source>
        <dbReference type="ARBA" id="ARBA00001947"/>
    </source>
</evidence>
<feature type="domain" description="EGF-like" evidence="10">
    <location>
        <begin position="1009"/>
        <end position="1053"/>
    </location>
</feature>
<feature type="domain" description="EGF-like" evidence="10">
    <location>
        <begin position="442"/>
        <end position="472"/>
    </location>
</feature>
<feature type="domain" description="EGF-like" evidence="10">
    <location>
        <begin position="896"/>
        <end position="929"/>
    </location>
</feature>
<evidence type="ECO:0000256" key="9">
    <source>
        <dbReference type="SAM" id="Phobius"/>
    </source>
</evidence>
<feature type="domain" description="TNFR-Cys" evidence="11">
    <location>
        <begin position="493"/>
        <end position="522"/>
    </location>
</feature>
<dbReference type="PANTHER" id="PTHR15332:SF175">
    <property type="entry name" value="PROPROTEIN CONVERTASE SUBTILISIN_KEXIN TYPE 5-LIKE"/>
    <property type="match status" value="1"/>
</dbReference>
<organism evidence="12 13">
    <name type="scientific">Pseudocohnilembus persalinus</name>
    <name type="common">Ciliate</name>
    <dbReference type="NCBI Taxonomy" id="266149"/>
    <lineage>
        <taxon>Eukaryota</taxon>
        <taxon>Sar</taxon>
        <taxon>Alveolata</taxon>
        <taxon>Ciliophora</taxon>
        <taxon>Intramacronucleata</taxon>
        <taxon>Oligohymenophorea</taxon>
        <taxon>Scuticociliatia</taxon>
        <taxon>Philasterida</taxon>
        <taxon>Pseudocohnilembidae</taxon>
        <taxon>Pseudocohnilembus</taxon>
    </lineage>
</organism>
<dbReference type="SUPFAM" id="SSF57184">
    <property type="entry name" value="Growth factor receptor domain"/>
    <property type="match status" value="5"/>
</dbReference>
<keyword evidence="3" id="KW-0645">Protease</keyword>
<gene>
    <name evidence="12" type="ORF">PPERSA_00225</name>
</gene>
<evidence type="ECO:0000259" key="11">
    <source>
        <dbReference type="SMART" id="SM00208"/>
    </source>
</evidence>
<feature type="region of interest" description="Disordered" evidence="8">
    <location>
        <begin position="2156"/>
        <end position="2198"/>
    </location>
</feature>
<keyword evidence="9" id="KW-1133">Transmembrane helix</keyword>
<comment type="similarity">
    <text evidence="2">Belongs to the peptidase M8 family.</text>
</comment>
<feature type="domain" description="EGF-like" evidence="10">
    <location>
        <begin position="637"/>
        <end position="667"/>
    </location>
</feature>
<dbReference type="OrthoDB" id="527990at2759"/>
<feature type="domain" description="EGF-like" evidence="10">
    <location>
        <begin position="342"/>
        <end position="370"/>
    </location>
</feature>
<feature type="domain" description="EGF-like" evidence="10">
    <location>
        <begin position="834"/>
        <end position="864"/>
    </location>
</feature>
<name>A0A0V0QR24_PSEPJ</name>
<feature type="domain" description="TNFR-Cys" evidence="11">
    <location>
        <begin position="688"/>
        <end position="717"/>
    </location>
</feature>
<dbReference type="EMBL" id="LDAU01000116">
    <property type="protein sequence ID" value="KRX04456.1"/>
    <property type="molecule type" value="Genomic_DNA"/>
</dbReference>
<keyword evidence="9" id="KW-0812">Transmembrane</keyword>
<dbReference type="Gene3D" id="2.10.220.10">
    <property type="entry name" value="Hormone Receptor, Insulin-like Growth Factor Receptor 1, Chain A, domain 2"/>
    <property type="match status" value="1"/>
</dbReference>
<evidence type="ECO:0000256" key="5">
    <source>
        <dbReference type="ARBA" id="ARBA00022801"/>
    </source>
</evidence>
<dbReference type="Proteomes" id="UP000054937">
    <property type="component" value="Unassembled WGS sequence"/>
</dbReference>
<dbReference type="GO" id="GO:0016020">
    <property type="term" value="C:membrane"/>
    <property type="evidence" value="ECO:0007669"/>
    <property type="project" value="InterPro"/>
</dbReference>
<feature type="region of interest" description="Disordered" evidence="8">
    <location>
        <begin position="2211"/>
        <end position="2238"/>
    </location>
</feature>
<dbReference type="FunFam" id="3.90.132.10:FF:000001">
    <property type="entry name" value="leishmanolysin-like peptidase isoform X2"/>
    <property type="match status" value="1"/>
</dbReference>
<reference evidence="12 13" key="1">
    <citation type="journal article" date="2015" name="Sci. Rep.">
        <title>Genome of the facultative scuticociliatosis pathogen Pseudocohnilembus persalinus provides insight into its virulence through horizontal gene transfer.</title>
        <authorList>
            <person name="Xiong J."/>
            <person name="Wang G."/>
            <person name="Cheng J."/>
            <person name="Tian M."/>
            <person name="Pan X."/>
            <person name="Warren A."/>
            <person name="Jiang C."/>
            <person name="Yuan D."/>
            <person name="Miao W."/>
        </authorList>
    </citation>
    <scope>NUCLEOTIDE SEQUENCE [LARGE SCALE GENOMIC DNA]</scope>
    <source>
        <strain evidence="12">36N120E</strain>
    </source>
</reference>
<dbReference type="PRINTS" id="PR00782">
    <property type="entry name" value="LSHMANOLYSIN"/>
</dbReference>
<evidence type="ECO:0000256" key="3">
    <source>
        <dbReference type="ARBA" id="ARBA00022670"/>
    </source>
</evidence>
<feature type="domain" description="EGF-like" evidence="10">
    <location>
        <begin position="702"/>
        <end position="732"/>
    </location>
</feature>
<feature type="domain" description="EGF-like" evidence="10">
    <location>
        <begin position="377"/>
        <end position="407"/>
    </location>
</feature>
<feature type="transmembrane region" description="Helical" evidence="9">
    <location>
        <begin position="2360"/>
        <end position="2382"/>
    </location>
</feature>
<feature type="transmembrane region" description="Helical" evidence="9">
    <location>
        <begin position="2308"/>
        <end position="2326"/>
    </location>
</feature>
<comment type="caution">
    <text evidence="12">The sequence shown here is derived from an EMBL/GenBank/DDBJ whole genome shotgun (WGS) entry which is preliminary data.</text>
</comment>
<comment type="cofactor">
    <cofactor evidence="1">
        <name>Zn(2+)</name>
        <dbReference type="ChEBI" id="CHEBI:29105"/>
    </cofactor>
</comment>
<dbReference type="InterPro" id="IPR000742">
    <property type="entry name" value="EGF"/>
</dbReference>
<feature type="domain" description="EGF-like" evidence="10">
    <location>
        <begin position="507"/>
        <end position="537"/>
    </location>
</feature>
<evidence type="ECO:0000256" key="6">
    <source>
        <dbReference type="ARBA" id="ARBA00022833"/>
    </source>
</evidence>
<feature type="domain" description="TNFR-Cys" evidence="11">
    <location>
        <begin position="428"/>
        <end position="457"/>
    </location>
</feature>
<feature type="domain" description="TNFR-Cys" evidence="11">
    <location>
        <begin position="753"/>
        <end position="782"/>
    </location>
</feature>
<keyword evidence="9" id="KW-0472">Membrane</keyword>
<feature type="compositionally biased region" description="Polar residues" evidence="8">
    <location>
        <begin position="2157"/>
        <end position="2169"/>
    </location>
</feature>
<accession>A0A0V0QR24</accession>
<feature type="transmembrane region" description="Helical" evidence="9">
    <location>
        <begin position="2107"/>
        <end position="2129"/>
    </location>
</feature>
<evidence type="ECO:0000256" key="7">
    <source>
        <dbReference type="ARBA" id="ARBA00023049"/>
    </source>
</evidence>
<proteinExistence type="inferred from homology"/>
<keyword evidence="5" id="KW-0378">Hydrolase</keyword>
<feature type="domain" description="EGF-like" evidence="10">
    <location>
        <begin position="572"/>
        <end position="602"/>
    </location>
</feature>
<evidence type="ECO:0000313" key="12">
    <source>
        <dbReference type="EMBL" id="KRX04456.1"/>
    </source>
</evidence>
<feature type="transmembrane region" description="Helical" evidence="9">
    <location>
        <begin position="2394"/>
        <end position="2418"/>
    </location>
</feature>
<feature type="domain" description="EGF-like" evidence="10">
    <location>
        <begin position="970"/>
        <end position="1008"/>
    </location>
</feature>
<dbReference type="PANTHER" id="PTHR15332">
    <property type="entry name" value="PROPROTEIN CONVERTASE SUBTILISIN_KEXIN TYPE 5-LIKE"/>
    <property type="match status" value="1"/>
</dbReference>
<dbReference type="InParanoid" id="A0A0V0QR24"/>
<evidence type="ECO:0000259" key="10">
    <source>
        <dbReference type="SMART" id="SM00181"/>
    </source>
</evidence>
<keyword evidence="13" id="KW-1185">Reference proteome</keyword>
<dbReference type="InterPro" id="IPR006212">
    <property type="entry name" value="Furin_repeat"/>
</dbReference>
<keyword evidence="4" id="KW-0479">Metal-binding</keyword>
<keyword evidence="6" id="KW-0862">Zinc</keyword>
<dbReference type="SMART" id="SM00208">
    <property type="entry name" value="TNFR"/>
    <property type="match status" value="6"/>
</dbReference>
<dbReference type="GO" id="GO:0004222">
    <property type="term" value="F:metalloendopeptidase activity"/>
    <property type="evidence" value="ECO:0007669"/>
    <property type="project" value="InterPro"/>
</dbReference>
<dbReference type="SUPFAM" id="SSF55486">
    <property type="entry name" value="Metalloproteases ('zincins'), catalytic domain"/>
    <property type="match status" value="1"/>
</dbReference>
<sequence>MKNQYLENDAFEDQLETTIHELTHILGFSGGMMDQFTNPATGNTYAADGIDPYVTQTIRGISTNVLTTPNVVQTAKDHYGCPSLTGMPLENNGGSGSLGSHWEKSILLDENMNPQAVSTKAYYTKFTFSLLEDSGWYLPDYTNVDTSLWGYNKGCSFVTGSCDAANTEFVTSSTSSACYNDYSGFGPAKYTTYTQEGGGGEICYFAQPYSNRYCVNATLATDSPPGAYWGYYFGDNSRCAYSDVIATGDGYTWDAAHASFRCHEFVCDASNNVFVVFEGEQYACVEGGNCAVTITGSNTRQQIQISSNKLNISVNFEKFIYRFSGNVQAPDDFDFFCMYVGLCPNDCSQNGYCMKGTCHCIDGFTGSDCSTVDSGITCTSPCDTCGSTATECLSCISGYYLGSNTCKVCSDWITDCNTCSDYQTCTACDSGFYVNGSNTCSSCTSPCDECSGTDTTCTSCVTGYLYGSNQCKTCSNWITNCNTCSDYQTCTSCDSGYFVNGSNTCTQCTSPCDECSTSATTCTTCVSGYLYGSNQCKVCSDWISNCNTCSDYQTCTACDSGYFVNGSNTCTQCTSPCDECSGSATTCTSCVAGYLYGSSQCKTCSDWISDCNTCSDYQTCTACDSGYFVNGSNTCTQCTSPCDECSGTATTCTSCITGYVYQSGQCQVCSDWMSNCNACSDYQTCTSCDSGFYVDGSNNCSSCTSPCDECSGTDTTCTSCDSGYLYGSSQCKTCQNWITNCNSCSDYQTCTSCDSGYFVDGSNTCTQCTSPCDECSGSATTCTSCVTGYLLGNNECKTCGDWISQCNTCTDYQTCTACNTGYSVNGLNSCSSSSCTSPCQTCTTVATECLSCVSGYHYNNNECKVCSDWMTNCNACSDYQTCTSCDSQYYIDGSNLCSSCNSPCDECSGNADSCDTCIAGHLLGNNQCKVCSDWITGCNTCTDYQTCTACDAGYYLDGGICKTCQHPCTECNSLIDCTVCVAGSNRENAASDCVCSSGFYENSSQNCVTCEYPCDTCQSDGTTCISCLDSALRQGAPSCTCNSGSYDNGSTCVDNSACTDIDVQIDYNSLEEMQFTFQGNSDWNSDKLAGVFKNSFNSQLCTALFKSSFLQLLGQNPLCKLGATGTNQEVIVQISYLTIFDPTSDQILLNDEVLYIDGCEIVQIPVDNVITTAGNYNTYTNAAVPTININGLQSIQTCELIQFTIDSYENDGKQGLQNIVWSFTAVSNSDSAHLTAVNSVLSSSGNNGYQINLDPADFQAGVTYSTQITFENFLGTSGSYNFDFTVTNLSQIAITQITQDTEFMLNQDNVVEFQLDYKACSPIIDYVSQISYTYTLNVLDSGSNIVETSTGTVNKASFILEYVPFFKSVGETMKIQLSTDNGGNTSDIEVDYEYTSSDYILRIENGNRVVSKSENSIKLLAKAFDTSVKPVVALSDSDFSSITWSCVDYESGNQCEDKNGNAVTISSGSLSKTVDISDFNRGKDYYFIVSTTYNTVVKTQKVLILLKSSKISQISDLTNIYISEYVYERQVQLKDQIDIDVVFSSLPKKYEFITYKLSLLYNGATILEKQYYYPSFSFTLQNLLDDLADLITVNNLEIKVEITNTSNNSYYNTSFFIELNLPPVQGTLSSSSATGTSLTTLFEFTPSGFYDDDKPLQYRYLYYPDSSDSSQYYILCPFRSSSKLSTYLPYQDNKSKVIVEVMDSKGNVQSASTEVTVDKGSSLKTQITNIFNDAQDKNYNQQLTLKTIIALEMNQNEDIKFSDFEDITVEIYQTALSSLLSYQSYEIDQILGQLLQILLSQDIICNQLSISNIVDLFSAVNTIVSEYKAGLYFENVNTYTRNNALRKRFSSTQKNYEFKIILQNLTRILGSFMSCSSNYEQYQSRRMLELADDLESDNYTELTDILNSLSSLYTSSTLPNQDYMKYQGSYYTVYSQRLTLKRLKSFFISEVEDAFLESEVDKVLLSYDNNIDDGFVSDIDYSDNFAVTYTKIYDNIYKNDGVFPYPEQSITVADLDIRLIDDNDNSVADKDVSLNDGVQTKIEFDFIKGFDNDDKYVCIQQVDSEWAADCETKIEGSKVICECNNLLTTTMVYDEKNLFLDDEGFRWIYILFLVVLLSQATSSLVGLLLDRKQSIEDQKVQNVKIDYSKNKDYDANELSSYPMKQSKQSPVKRQRARNSRQSAKLNEKNGKDKNNNNQEATIQVLDDDCGSENQSKHNFMEQEKEKDLQGESKQQLQNSHMNSLNNSAYVINNNQLNGNEGENEEIINSTSNNNNKKSIGFVQGFQIFHLFFQLFWVNDPKCKRAIRVQYYFTRIFLGLFISSFVAEQNFGIMFAIVSLTLLVFNFYSRIMQELSGKNKGYLIFSQIFNLIIWAVCLIFSYLNEKDLIADDSNQWALACLLGLILDFVFLSSIFAIFGDIMLKVTLQKGFYTEATKLKFKELTQTKI</sequence>
<feature type="compositionally biased region" description="Basic and acidic residues" evidence="8">
    <location>
        <begin position="2185"/>
        <end position="2194"/>
    </location>
</feature>
<feature type="transmembrane region" description="Helical" evidence="9">
    <location>
        <begin position="2332"/>
        <end position="2348"/>
    </location>
</feature>
<evidence type="ECO:0000313" key="13">
    <source>
        <dbReference type="Proteomes" id="UP000054937"/>
    </source>
</evidence>
<dbReference type="GO" id="GO:0007155">
    <property type="term" value="P:cell adhesion"/>
    <property type="evidence" value="ECO:0007669"/>
    <property type="project" value="InterPro"/>
</dbReference>
<protein>
    <submittedName>
        <fullName evidence="12">Insulin-like growth factor binding protein, N-terminal</fullName>
    </submittedName>
</protein>
<dbReference type="OMA" id="IFGECKC"/>